<evidence type="ECO:0000256" key="1">
    <source>
        <dbReference type="ARBA" id="ARBA00022908"/>
    </source>
</evidence>
<evidence type="ECO:0000256" key="6">
    <source>
        <dbReference type="SAM" id="Coils"/>
    </source>
</evidence>
<keyword evidence="2" id="KW-0238">DNA-binding</keyword>
<gene>
    <name evidence="9" type="ORF">BB934_28055</name>
</gene>
<dbReference type="PROSITE" id="PS51736">
    <property type="entry name" value="RECOMBINASES_3"/>
    <property type="match status" value="1"/>
</dbReference>
<dbReference type="InterPro" id="IPR006118">
    <property type="entry name" value="Recombinase_CS"/>
</dbReference>
<evidence type="ECO:0000256" key="3">
    <source>
        <dbReference type="ARBA" id="ARBA00023172"/>
    </source>
</evidence>
<sequence length="464" mass="52644">MPIAAAYARVSTQRQTDSQSIESQLERLRAHADAQHWELPADYVFRDDGYSGASLQRPALDHLRDAAASAQLDHILITAPDRLARNYVHQVLLVEELERHGAAVEFLDRPMSQDPHDQLLLQIRGAVAEYERVLIVERTRRGRLRKLQAGTLLPWTKPPYGYRVDPDHPRDPTGVRIDEAEAMVVRAIFRWYAEDGLSLYGLGQQLERLGIASPAGCPAWCPATLCHVLTNPTYIGQVFANRTRSRALTTRRSALAPVGRHSCGKSRREPGEWIAVAPVPALVSSTQFEKAAERLVYNRQMARRNNRAHDYLLRGLVSCGHCRYACVGRCQQGHYDYYVCRTTTRLRATGVRCPARFIPATALDDLVWRDLCQLLETPEMIAQAMERARGGHWLPQERQARQTNLMHGLAALEQRIERLTEAYLAGIVSLEEYTRRRRDAEARLAALARQEQDLTAEIERNRPI</sequence>
<proteinExistence type="predicted"/>
<dbReference type="Pfam" id="PF00239">
    <property type="entry name" value="Resolvase"/>
    <property type="match status" value="1"/>
</dbReference>
<keyword evidence="3" id="KW-0233">DNA recombination</keyword>
<dbReference type="InterPro" id="IPR006119">
    <property type="entry name" value="Resolv_N"/>
</dbReference>
<geneLocation type="plasmid" evidence="9">
    <name>unnamed1</name>
</geneLocation>
<dbReference type="CDD" id="cd00338">
    <property type="entry name" value="Ser_Recombinase"/>
    <property type="match status" value="1"/>
</dbReference>
<dbReference type="SUPFAM" id="SSF53041">
    <property type="entry name" value="Resolvase-like"/>
    <property type="match status" value="1"/>
</dbReference>
<evidence type="ECO:0000256" key="5">
    <source>
        <dbReference type="PROSITE-ProRule" id="PRU10137"/>
    </source>
</evidence>
<evidence type="ECO:0008006" key="10">
    <source>
        <dbReference type="Google" id="ProtNLM"/>
    </source>
</evidence>
<protein>
    <recommendedName>
        <fullName evidence="10">Recombinase family protein</fullName>
    </recommendedName>
</protein>
<dbReference type="KEGG" id="moc:BB934_28055"/>
<dbReference type="GO" id="GO:0015074">
    <property type="term" value="P:DNA integration"/>
    <property type="evidence" value="ECO:0007669"/>
    <property type="project" value="UniProtKB-KW"/>
</dbReference>
<evidence type="ECO:0000256" key="4">
    <source>
        <dbReference type="PIRSR" id="PIRSR606118-50"/>
    </source>
</evidence>
<organism evidence="9">
    <name type="scientific">Microvirga ossetica</name>
    <dbReference type="NCBI Taxonomy" id="1882682"/>
    <lineage>
        <taxon>Bacteria</taxon>
        <taxon>Pseudomonadati</taxon>
        <taxon>Pseudomonadota</taxon>
        <taxon>Alphaproteobacteria</taxon>
        <taxon>Hyphomicrobiales</taxon>
        <taxon>Methylobacteriaceae</taxon>
        <taxon>Microvirga</taxon>
    </lineage>
</organism>
<feature type="domain" description="Recombinase" evidence="8">
    <location>
        <begin position="159"/>
        <end position="301"/>
    </location>
</feature>
<keyword evidence="6" id="KW-0175">Coiled coil</keyword>
<dbReference type="InterPro" id="IPR025827">
    <property type="entry name" value="Zn_ribbon_recom_dom"/>
</dbReference>
<dbReference type="PROSITE" id="PS51737">
    <property type="entry name" value="RECOMBINASE_DNA_BIND"/>
    <property type="match status" value="1"/>
</dbReference>
<keyword evidence="9" id="KW-0614">Plasmid</keyword>
<dbReference type="Pfam" id="PF13408">
    <property type="entry name" value="Zn_ribbon_recom"/>
    <property type="match status" value="1"/>
</dbReference>
<evidence type="ECO:0000259" key="8">
    <source>
        <dbReference type="PROSITE" id="PS51737"/>
    </source>
</evidence>
<dbReference type="Gene3D" id="3.90.1750.20">
    <property type="entry name" value="Putative Large Serine Recombinase, Chain B, Domain 2"/>
    <property type="match status" value="1"/>
</dbReference>
<accession>A0A1B2EQD4</accession>
<dbReference type="PANTHER" id="PTHR30461">
    <property type="entry name" value="DNA-INVERTASE FROM LAMBDOID PROPHAGE"/>
    <property type="match status" value="1"/>
</dbReference>
<dbReference type="InterPro" id="IPR050639">
    <property type="entry name" value="SSR_resolvase"/>
</dbReference>
<dbReference type="PANTHER" id="PTHR30461:SF23">
    <property type="entry name" value="DNA RECOMBINASE-RELATED"/>
    <property type="match status" value="1"/>
</dbReference>
<dbReference type="Gene3D" id="3.40.50.1390">
    <property type="entry name" value="Resolvase, N-terminal catalytic domain"/>
    <property type="match status" value="1"/>
</dbReference>
<dbReference type="AlphaFoldDB" id="A0A1B2EQD4"/>
<dbReference type="InterPro" id="IPR038109">
    <property type="entry name" value="DNA_bind_recomb_sf"/>
</dbReference>
<dbReference type="InterPro" id="IPR036162">
    <property type="entry name" value="Resolvase-like_N_sf"/>
</dbReference>
<dbReference type="SMART" id="SM00857">
    <property type="entry name" value="Resolvase"/>
    <property type="match status" value="1"/>
</dbReference>
<dbReference type="RefSeq" id="WP_162299236.1">
    <property type="nucleotide sequence ID" value="NZ_CP016617.1"/>
</dbReference>
<dbReference type="GO" id="GO:0003677">
    <property type="term" value="F:DNA binding"/>
    <property type="evidence" value="ECO:0007669"/>
    <property type="project" value="UniProtKB-KW"/>
</dbReference>
<keyword evidence="1" id="KW-0229">DNA integration</keyword>
<feature type="domain" description="Resolvase/invertase-type recombinase catalytic" evidence="7">
    <location>
        <begin position="3"/>
        <end position="150"/>
    </location>
</feature>
<dbReference type="InterPro" id="IPR011109">
    <property type="entry name" value="DNA_bind_recombinase_dom"/>
</dbReference>
<evidence type="ECO:0000256" key="2">
    <source>
        <dbReference type="ARBA" id="ARBA00023125"/>
    </source>
</evidence>
<evidence type="ECO:0000259" key="7">
    <source>
        <dbReference type="PROSITE" id="PS51736"/>
    </source>
</evidence>
<name>A0A1B2EQD4_9HYPH</name>
<dbReference type="EMBL" id="CP016617">
    <property type="protein sequence ID" value="ANY82198.1"/>
    <property type="molecule type" value="Genomic_DNA"/>
</dbReference>
<dbReference type="PROSITE" id="PS00397">
    <property type="entry name" value="RECOMBINASES_1"/>
    <property type="match status" value="1"/>
</dbReference>
<feature type="active site" description="O-(5'-phospho-DNA)-serine intermediate" evidence="4 5">
    <location>
        <position position="11"/>
    </location>
</feature>
<evidence type="ECO:0000313" key="9">
    <source>
        <dbReference type="EMBL" id="ANY82198.1"/>
    </source>
</evidence>
<dbReference type="GO" id="GO:0000150">
    <property type="term" value="F:DNA strand exchange activity"/>
    <property type="evidence" value="ECO:0007669"/>
    <property type="project" value="InterPro"/>
</dbReference>
<reference evidence="9" key="1">
    <citation type="submission" date="2016-07" db="EMBL/GenBank/DDBJ databases">
        <title>Microvirga ossetica sp. nov. a new species of rhizobia isolated from root nodules of the legume species Vicia alpestris Steven originated from North Ossetia region in the Caucasus.</title>
        <authorList>
            <person name="Safronova V.I."/>
            <person name="Kuznetsova I.G."/>
            <person name="Sazanova A.L."/>
            <person name="Belimov A."/>
            <person name="Andronov E."/>
            <person name="Osledkin Y.S."/>
            <person name="Onishchuk O.P."/>
            <person name="Kurchak O.N."/>
            <person name="Shaposhnikov A.I."/>
            <person name="Willems A."/>
            <person name="Tikhonovich I.A."/>
        </authorList>
    </citation>
    <scope>NUCLEOTIDE SEQUENCE [LARGE SCALE GENOMIC DNA]</scope>
    <source>
        <strain evidence="9">V5/3M</strain>
        <plasmid evidence="9">unnamed1</plasmid>
    </source>
</reference>
<dbReference type="Pfam" id="PF07508">
    <property type="entry name" value="Recombinase"/>
    <property type="match status" value="1"/>
</dbReference>
<feature type="coiled-coil region" evidence="6">
    <location>
        <begin position="430"/>
        <end position="457"/>
    </location>
</feature>